<reference evidence="1" key="1">
    <citation type="journal article" date="2015" name="Nature">
        <title>Complex archaea that bridge the gap between prokaryotes and eukaryotes.</title>
        <authorList>
            <person name="Spang A."/>
            <person name="Saw J.H."/>
            <person name="Jorgensen S.L."/>
            <person name="Zaremba-Niedzwiedzka K."/>
            <person name="Martijn J."/>
            <person name="Lind A.E."/>
            <person name="van Eijk R."/>
            <person name="Schleper C."/>
            <person name="Guy L."/>
            <person name="Ettema T.J."/>
        </authorList>
    </citation>
    <scope>NUCLEOTIDE SEQUENCE</scope>
</reference>
<dbReference type="EMBL" id="LAZR01000344">
    <property type="protein sequence ID" value="KKN73390.1"/>
    <property type="molecule type" value="Genomic_DNA"/>
</dbReference>
<dbReference type="Pfam" id="PF10123">
    <property type="entry name" value="Mu-like_Pro"/>
    <property type="match status" value="1"/>
</dbReference>
<organism evidence="1">
    <name type="scientific">marine sediment metagenome</name>
    <dbReference type="NCBI Taxonomy" id="412755"/>
    <lineage>
        <taxon>unclassified sequences</taxon>
        <taxon>metagenomes</taxon>
        <taxon>ecological metagenomes</taxon>
    </lineage>
</organism>
<protein>
    <submittedName>
        <fullName evidence="1">Uncharacterized protein</fullName>
    </submittedName>
</protein>
<sequence length="458" mass="51544">MKNDFFLVTELETETLTEGKTFDGLVAGDFVDMHGRRILVEEDELEDYVANTQSAIEATESESGEIVGLPIDVYDHDKEDAAGWIVGASLSDGVIRLDPKWTALGKDLIEEGIRRFFSATFNTDQQVILGGTLTNWPATRDDEGRVMLRPIELSTSMFSVERELAEEPESTEDRLSRMQADFRDQFPYFDNRPYMWIEDTFDEESFVIVDEDARHYRVEFSENDDGNFDFIDRTEWVEVKQTWIDAAKKAARDIILGGLSRRKHDKHGGRNMPKDKLTLDDLSPEEKNELALGVLAELGGEKYNPADLGAQVDLMVDQRARKIVAEETAKAERERGIAEFASRITGGDEKTPAGLPVNKEQLEAFLGSLDNDQREAATAIFDEIVTKGGLVEFTEDGHSRKERGGSPLPEEMAEQLRTYLAESKDASVAEFFEVNEDMLGPMTDYNLSEFKEKEGSDG</sequence>
<name>A0A0F9SWW7_9ZZZZ</name>
<evidence type="ECO:0000313" key="1">
    <source>
        <dbReference type="EMBL" id="KKN73390.1"/>
    </source>
</evidence>
<gene>
    <name evidence="1" type="ORF">LCGC14_0400930</name>
</gene>
<proteinExistence type="predicted"/>
<accession>A0A0F9SWW7</accession>
<dbReference type="InterPro" id="IPR012106">
    <property type="entry name" value="Phage_Mu_Gp1"/>
</dbReference>
<comment type="caution">
    <text evidence="1">The sequence shown here is derived from an EMBL/GenBank/DDBJ whole genome shotgun (WGS) entry which is preliminary data.</text>
</comment>
<dbReference type="AlphaFoldDB" id="A0A0F9SWW7"/>